<evidence type="ECO:0000313" key="5">
    <source>
        <dbReference type="EMBL" id="OEG12484.1"/>
    </source>
</evidence>
<dbReference type="EMBL" id="MIJY01000034">
    <property type="protein sequence ID" value="OEG12484.1"/>
    <property type="molecule type" value="Genomic_DNA"/>
</dbReference>
<dbReference type="InterPro" id="IPR001098">
    <property type="entry name" value="DNA-dir_DNA_pol_A_palm_dom"/>
</dbReference>
<gene>
    <name evidence="5" type="ORF">BCR25_08075</name>
</gene>
<dbReference type="GO" id="GO:0006302">
    <property type="term" value="P:double-strand break repair"/>
    <property type="evidence" value="ECO:0007669"/>
    <property type="project" value="TreeGrafter"/>
</dbReference>
<dbReference type="AlphaFoldDB" id="A0A1E5GIE3"/>
<dbReference type="Proteomes" id="UP000095094">
    <property type="component" value="Unassembled WGS sequence"/>
</dbReference>
<organism evidence="5 6">
    <name type="scientific">Enterococcus termitis</name>
    <dbReference type="NCBI Taxonomy" id="332950"/>
    <lineage>
        <taxon>Bacteria</taxon>
        <taxon>Bacillati</taxon>
        <taxon>Bacillota</taxon>
        <taxon>Bacilli</taxon>
        <taxon>Lactobacillales</taxon>
        <taxon>Enterococcaceae</taxon>
        <taxon>Enterococcus</taxon>
    </lineage>
</organism>
<dbReference type="OrthoDB" id="9764911at2"/>
<dbReference type="EC" id="2.7.7.7" evidence="1"/>
<dbReference type="SUPFAM" id="SSF56672">
    <property type="entry name" value="DNA/RNA polymerases"/>
    <property type="match status" value="1"/>
</dbReference>
<dbReference type="InterPro" id="IPR043502">
    <property type="entry name" value="DNA/RNA_pol_sf"/>
</dbReference>
<accession>A0A1E5GIE3</accession>
<dbReference type="GO" id="GO:0003887">
    <property type="term" value="F:DNA-directed DNA polymerase activity"/>
    <property type="evidence" value="ECO:0007669"/>
    <property type="project" value="UniProtKB-EC"/>
</dbReference>
<dbReference type="PANTHER" id="PTHR10133:SF27">
    <property type="entry name" value="DNA POLYMERASE NU"/>
    <property type="match status" value="1"/>
</dbReference>
<dbReference type="Gene3D" id="3.30.70.370">
    <property type="match status" value="1"/>
</dbReference>
<dbReference type="GO" id="GO:0003677">
    <property type="term" value="F:DNA binding"/>
    <property type="evidence" value="ECO:0007669"/>
    <property type="project" value="InterPro"/>
</dbReference>
<name>A0A1E5GIE3_9ENTE</name>
<dbReference type="GO" id="GO:0006261">
    <property type="term" value="P:DNA-templated DNA replication"/>
    <property type="evidence" value="ECO:0007669"/>
    <property type="project" value="InterPro"/>
</dbReference>
<dbReference type="SMART" id="SM00482">
    <property type="entry name" value="POLAc"/>
    <property type="match status" value="1"/>
</dbReference>
<dbReference type="Gene3D" id="1.10.150.20">
    <property type="entry name" value="5' to 3' exonuclease, C-terminal subdomain"/>
    <property type="match status" value="1"/>
</dbReference>
<protein>
    <recommendedName>
        <fullName evidence="1">DNA-directed DNA polymerase</fullName>
        <ecNumber evidence="1">2.7.7.7</ecNumber>
    </recommendedName>
</protein>
<comment type="caution">
    <text evidence="5">The sequence shown here is derived from an EMBL/GenBank/DDBJ whole genome shotgun (WGS) entry which is preliminary data.</text>
</comment>
<keyword evidence="6" id="KW-1185">Reference proteome</keyword>
<dbReference type="Pfam" id="PF00476">
    <property type="entry name" value="DNA_pol_A"/>
    <property type="match status" value="1"/>
</dbReference>
<comment type="catalytic activity">
    <reaction evidence="3">
        <text>DNA(n) + a 2'-deoxyribonucleoside 5'-triphosphate = DNA(n+1) + diphosphate</text>
        <dbReference type="Rhea" id="RHEA:22508"/>
        <dbReference type="Rhea" id="RHEA-COMP:17339"/>
        <dbReference type="Rhea" id="RHEA-COMP:17340"/>
        <dbReference type="ChEBI" id="CHEBI:33019"/>
        <dbReference type="ChEBI" id="CHEBI:61560"/>
        <dbReference type="ChEBI" id="CHEBI:173112"/>
        <dbReference type="EC" id="2.7.7.7"/>
    </reaction>
</comment>
<reference evidence="6" key="1">
    <citation type="submission" date="2016-09" db="EMBL/GenBank/DDBJ databases">
        <authorList>
            <person name="Gulvik C.A."/>
        </authorList>
    </citation>
    <scope>NUCLEOTIDE SEQUENCE [LARGE SCALE GENOMIC DNA]</scope>
    <source>
        <strain evidence="6">LMG 8895</strain>
    </source>
</reference>
<evidence type="ECO:0000256" key="2">
    <source>
        <dbReference type="ARBA" id="ARBA00022705"/>
    </source>
</evidence>
<dbReference type="InterPro" id="IPR002298">
    <property type="entry name" value="DNA_polymerase_A"/>
</dbReference>
<dbReference type="CDD" id="cd08642">
    <property type="entry name" value="DNA_pol_A_pol_I_A"/>
    <property type="match status" value="1"/>
</dbReference>
<sequence>MNTLNIDIETYSDVDIKYGVYRYVDSPNFEILLFAYSVNGGERKCVDLAQGEKIPTEILNALSNSYTVKIAYNAQFERVCLSKYLFEKSSLFNPKWTFQEMLDPSQWHCTMVHACQLGLPMSLGQCAKYINVTEKKDNKGTQLINFFSKPCKPTKANGYRTRNLPEHDPEKWQLFIDYCIQDVRTEMAIADKLQRFPVFDQEWELYALDQHINDRGTEVDKTLAESAIYLMEEVAAENMDRLKEITGLENPNSLKQFKEWLAEQGAPFESLGKDLVVAALQNEDLPVQVKEALQLRLKLSNSSTKKYIMMDNATCSDNRIHGLLQFYGATRTGRWAGRLLQVQNLPRNYLSDLDYARQLVKQQEREAIEVFYDSVPDTLKQLIRTGLIAKEGNRFIVSDFSAIEARVIAWYAGQEWVLDVFRTHGKIYEATAAQMFHLGAVEDYDWKSNDGKEMRQRGKVATLALGYQGAAGALTAMGALEQGISEEELPDIVQRWREANKKIVNFWYNTQRAVIQCLSEGEVKKGPKGLRFFKKGGFLFIQLPSGRRLSYAKAHLEEGNYGPAIFYEGQGDKVAFQKLQTYGGKLVENIVQATARDVLAEAMVRLDKNNYPIVFHVHDEAVAELPYGQGSIEAMNELLTVQPDWAEGLPLNAEGFETEYYMKD</sequence>
<keyword evidence="2" id="KW-0235">DNA replication</keyword>
<dbReference type="RefSeq" id="WP_069664185.1">
    <property type="nucleotide sequence ID" value="NZ_JBHUJJ010000001.1"/>
</dbReference>
<dbReference type="SUPFAM" id="SSF53098">
    <property type="entry name" value="Ribonuclease H-like"/>
    <property type="match status" value="1"/>
</dbReference>
<feature type="domain" description="DNA-directed DNA polymerase family A palm" evidence="4">
    <location>
        <begin position="380"/>
        <end position="629"/>
    </location>
</feature>
<evidence type="ECO:0000256" key="3">
    <source>
        <dbReference type="ARBA" id="ARBA00049244"/>
    </source>
</evidence>
<evidence type="ECO:0000259" key="4">
    <source>
        <dbReference type="SMART" id="SM00482"/>
    </source>
</evidence>
<evidence type="ECO:0000313" key="6">
    <source>
        <dbReference type="Proteomes" id="UP000095094"/>
    </source>
</evidence>
<evidence type="ECO:0000256" key="1">
    <source>
        <dbReference type="ARBA" id="ARBA00012417"/>
    </source>
</evidence>
<dbReference type="InterPro" id="IPR012337">
    <property type="entry name" value="RNaseH-like_sf"/>
</dbReference>
<dbReference type="PANTHER" id="PTHR10133">
    <property type="entry name" value="DNA POLYMERASE I"/>
    <property type="match status" value="1"/>
</dbReference>
<proteinExistence type="predicted"/>